<evidence type="ECO:0008006" key="5">
    <source>
        <dbReference type="Google" id="ProtNLM"/>
    </source>
</evidence>
<dbReference type="InterPro" id="IPR029044">
    <property type="entry name" value="Nucleotide-diphossugar_trans"/>
</dbReference>
<evidence type="ECO:0000256" key="3">
    <source>
        <dbReference type="ARBA" id="ARBA00022723"/>
    </source>
</evidence>
<dbReference type="Gene3D" id="3.90.550.10">
    <property type="entry name" value="Spore Coat Polysaccharide Biosynthesis Protein SpsA, Chain A"/>
    <property type="match status" value="1"/>
</dbReference>
<evidence type="ECO:0000313" key="4">
    <source>
        <dbReference type="EMBL" id="VAW19108.1"/>
    </source>
</evidence>
<dbReference type="InterPro" id="IPR050748">
    <property type="entry name" value="Glycosyltrans_8_dom-fam"/>
</dbReference>
<gene>
    <name evidence="4" type="ORF">MNBD_ALPHA12-726</name>
</gene>
<dbReference type="InterPro" id="IPR002495">
    <property type="entry name" value="Glyco_trans_8"/>
</dbReference>
<dbReference type="Pfam" id="PF01501">
    <property type="entry name" value="Glyco_transf_8"/>
    <property type="match status" value="1"/>
</dbReference>
<evidence type="ECO:0000256" key="2">
    <source>
        <dbReference type="ARBA" id="ARBA00022679"/>
    </source>
</evidence>
<keyword evidence="1" id="KW-0328">Glycosyltransferase</keyword>
<protein>
    <recommendedName>
        <fullName evidence="5">Glycosyltransferase family 8 protein</fullName>
    </recommendedName>
</protein>
<proteinExistence type="predicted"/>
<dbReference type="AlphaFoldDB" id="A0A3B0TMD1"/>
<name>A0A3B0TMD1_9ZZZZ</name>
<accession>A0A3B0TMD1</accession>
<dbReference type="EMBL" id="UOEO01000099">
    <property type="protein sequence ID" value="VAW19108.1"/>
    <property type="molecule type" value="Genomic_DNA"/>
</dbReference>
<dbReference type="SUPFAM" id="SSF53448">
    <property type="entry name" value="Nucleotide-diphospho-sugar transferases"/>
    <property type="match status" value="1"/>
</dbReference>
<dbReference type="PANTHER" id="PTHR13778:SF47">
    <property type="entry name" value="LIPOPOLYSACCHARIDE 1,3-GALACTOSYLTRANSFERASE"/>
    <property type="match status" value="1"/>
</dbReference>
<keyword evidence="3" id="KW-0479">Metal-binding</keyword>
<dbReference type="GO" id="GO:0046872">
    <property type="term" value="F:metal ion binding"/>
    <property type="evidence" value="ECO:0007669"/>
    <property type="project" value="UniProtKB-KW"/>
</dbReference>
<keyword evidence="2" id="KW-0808">Transferase</keyword>
<evidence type="ECO:0000256" key="1">
    <source>
        <dbReference type="ARBA" id="ARBA00022676"/>
    </source>
</evidence>
<dbReference type="CDD" id="cd04194">
    <property type="entry name" value="GT8_A4GalT_like"/>
    <property type="match status" value="1"/>
</dbReference>
<dbReference type="GO" id="GO:0016757">
    <property type="term" value="F:glycosyltransferase activity"/>
    <property type="evidence" value="ECO:0007669"/>
    <property type="project" value="UniProtKB-KW"/>
</dbReference>
<dbReference type="PANTHER" id="PTHR13778">
    <property type="entry name" value="GLYCOSYLTRANSFERASE 8 DOMAIN-CONTAINING PROTEIN"/>
    <property type="match status" value="1"/>
</dbReference>
<organism evidence="4">
    <name type="scientific">hydrothermal vent metagenome</name>
    <dbReference type="NCBI Taxonomy" id="652676"/>
    <lineage>
        <taxon>unclassified sequences</taxon>
        <taxon>metagenomes</taxon>
        <taxon>ecological metagenomes</taxon>
    </lineage>
</organism>
<reference evidence="4" key="1">
    <citation type="submission" date="2018-06" db="EMBL/GenBank/DDBJ databases">
        <authorList>
            <person name="Zhirakovskaya E."/>
        </authorList>
    </citation>
    <scope>NUCLEOTIDE SEQUENCE</scope>
</reference>
<sequence>MNANALHIALTFDDGFWAPAYATMRSICLTSPKRKDIVFHLIYWDLSPAHRADLAAITDEFGATLVDHDMSNDRSLRDFATTLPHTQSLPPIIYARIFLENYIPEEVEKFLYIDCDVFVRRPIENLFAIDLDKKPIGAAIEPGRHRLIAGDDIRGNGKPFETFDLCFNSGVLLIDRAGWVKTNVPQKLRQYAKSGLMEKLYHDQDMLNLAFLNNWHELDPMWNLTKPSTALRALDPYIVHYTTGFKPWRTFAPVLFVSTYRHVMTRKMFRRYRRYRWANHIRNIFTKFKRNP</sequence>